<gene>
    <name evidence="2" type="ORF">GCM10010470_30680</name>
</gene>
<keyword evidence="1" id="KW-0812">Transmembrane</keyword>
<evidence type="ECO:0000313" key="2">
    <source>
        <dbReference type="EMBL" id="GAA2793679.1"/>
    </source>
</evidence>
<keyword evidence="3" id="KW-1185">Reference proteome</keyword>
<sequence length="81" mass="7966">MVVRVASSCLREPSSSCRGRIGAGGFGELAVDFGDALVGVALGGFAFGHGLIAVLSGLSGQLLRGLADGTGAGKYVARVAD</sequence>
<proteinExistence type="predicted"/>
<evidence type="ECO:0000256" key="1">
    <source>
        <dbReference type="SAM" id="Phobius"/>
    </source>
</evidence>
<accession>A0ABN3VD88</accession>
<keyword evidence="1" id="KW-1133">Transmembrane helix</keyword>
<evidence type="ECO:0000313" key="3">
    <source>
        <dbReference type="Proteomes" id="UP001500979"/>
    </source>
</evidence>
<reference evidence="2 3" key="1">
    <citation type="journal article" date="2019" name="Int. J. Syst. Evol. Microbiol.">
        <title>The Global Catalogue of Microorganisms (GCM) 10K type strain sequencing project: providing services to taxonomists for standard genome sequencing and annotation.</title>
        <authorList>
            <consortium name="The Broad Institute Genomics Platform"/>
            <consortium name="The Broad Institute Genome Sequencing Center for Infectious Disease"/>
            <person name="Wu L."/>
            <person name="Ma J."/>
        </authorList>
    </citation>
    <scope>NUCLEOTIDE SEQUENCE [LARGE SCALE GENOMIC DNA]</scope>
    <source>
        <strain evidence="2 3">JCM 9383</strain>
    </source>
</reference>
<comment type="caution">
    <text evidence="2">The sequence shown here is derived from an EMBL/GenBank/DDBJ whole genome shotgun (WGS) entry which is preliminary data.</text>
</comment>
<protein>
    <submittedName>
        <fullName evidence="2">Uncharacterized protein</fullName>
    </submittedName>
</protein>
<name>A0ABN3VD88_9PSEU</name>
<dbReference type="Proteomes" id="UP001500979">
    <property type="component" value="Unassembled WGS sequence"/>
</dbReference>
<dbReference type="EMBL" id="BAAAUX010000014">
    <property type="protein sequence ID" value="GAA2793679.1"/>
    <property type="molecule type" value="Genomic_DNA"/>
</dbReference>
<organism evidence="2 3">
    <name type="scientific">Saccharopolyspora taberi</name>
    <dbReference type="NCBI Taxonomy" id="60895"/>
    <lineage>
        <taxon>Bacteria</taxon>
        <taxon>Bacillati</taxon>
        <taxon>Actinomycetota</taxon>
        <taxon>Actinomycetes</taxon>
        <taxon>Pseudonocardiales</taxon>
        <taxon>Pseudonocardiaceae</taxon>
        <taxon>Saccharopolyspora</taxon>
    </lineage>
</organism>
<keyword evidence="1" id="KW-0472">Membrane</keyword>
<feature type="transmembrane region" description="Helical" evidence="1">
    <location>
        <begin position="36"/>
        <end position="58"/>
    </location>
</feature>